<evidence type="ECO:0000313" key="3">
    <source>
        <dbReference type="Proteomes" id="UP001371456"/>
    </source>
</evidence>
<sequence>MHLVDAKRNNEKNVHMKMEGKTITGVYRSN</sequence>
<comment type="caution">
    <text evidence="2">The sequence shown here is derived from an EMBL/GenBank/DDBJ whole genome shotgun (WGS) entry which is preliminary data.</text>
</comment>
<dbReference type="EMBL" id="JBANQN010000001">
    <property type="protein sequence ID" value="KAK6802736.1"/>
    <property type="molecule type" value="Genomic_DNA"/>
</dbReference>
<feature type="region of interest" description="Disordered" evidence="1">
    <location>
        <begin position="1"/>
        <end position="30"/>
    </location>
</feature>
<reference evidence="2 3" key="1">
    <citation type="submission" date="2024-02" db="EMBL/GenBank/DDBJ databases">
        <title>de novo genome assembly of Solanum bulbocastanum strain 11H21.</title>
        <authorList>
            <person name="Hosaka A.J."/>
        </authorList>
    </citation>
    <scope>NUCLEOTIDE SEQUENCE [LARGE SCALE GENOMIC DNA]</scope>
    <source>
        <tissue evidence="2">Young leaves</tissue>
    </source>
</reference>
<proteinExistence type="predicted"/>
<keyword evidence="3" id="KW-1185">Reference proteome</keyword>
<dbReference type="AlphaFoldDB" id="A0AAN8UB47"/>
<accession>A0AAN8UB47</accession>
<gene>
    <name evidence="2" type="ORF">RDI58_000519</name>
</gene>
<evidence type="ECO:0000313" key="2">
    <source>
        <dbReference type="EMBL" id="KAK6802736.1"/>
    </source>
</evidence>
<feature type="compositionally biased region" description="Basic and acidic residues" evidence="1">
    <location>
        <begin position="1"/>
        <end position="20"/>
    </location>
</feature>
<dbReference type="Proteomes" id="UP001371456">
    <property type="component" value="Unassembled WGS sequence"/>
</dbReference>
<protein>
    <submittedName>
        <fullName evidence="2">Uncharacterized protein</fullName>
    </submittedName>
</protein>
<evidence type="ECO:0000256" key="1">
    <source>
        <dbReference type="SAM" id="MobiDB-lite"/>
    </source>
</evidence>
<name>A0AAN8UB47_SOLBU</name>
<organism evidence="2 3">
    <name type="scientific">Solanum bulbocastanum</name>
    <name type="common">Wild potato</name>
    <dbReference type="NCBI Taxonomy" id="147425"/>
    <lineage>
        <taxon>Eukaryota</taxon>
        <taxon>Viridiplantae</taxon>
        <taxon>Streptophyta</taxon>
        <taxon>Embryophyta</taxon>
        <taxon>Tracheophyta</taxon>
        <taxon>Spermatophyta</taxon>
        <taxon>Magnoliopsida</taxon>
        <taxon>eudicotyledons</taxon>
        <taxon>Gunneridae</taxon>
        <taxon>Pentapetalae</taxon>
        <taxon>asterids</taxon>
        <taxon>lamiids</taxon>
        <taxon>Solanales</taxon>
        <taxon>Solanaceae</taxon>
        <taxon>Solanoideae</taxon>
        <taxon>Solaneae</taxon>
        <taxon>Solanum</taxon>
    </lineage>
</organism>